<protein>
    <recommendedName>
        <fullName evidence="2">Outer membrane channel protein CpnT-like N-terminal domain-containing protein</fullName>
    </recommendedName>
</protein>
<keyword evidence="4" id="KW-1185">Reference proteome</keyword>
<feature type="compositionally biased region" description="Gly residues" evidence="1">
    <location>
        <begin position="442"/>
        <end position="461"/>
    </location>
</feature>
<feature type="compositionally biased region" description="Low complexity" evidence="1">
    <location>
        <begin position="617"/>
        <end position="627"/>
    </location>
</feature>
<proteinExistence type="predicted"/>
<feature type="non-terminal residue" evidence="3">
    <location>
        <position position="649"/>
    </location>
</feature>
<dbReference type="EMBL" id="JBHSOC010000120">
    <property type="protein sequence ID" value="MFC5646934.1"/>
    <property type="molecule type" value="Genomic_DNA"/>
</dbReference>
<evidence type="ECO:0000256" key="1">
    <source>
        <dbReference type="SAM" id="MobiDB-lite"/>
    </source>
</evidence>
<feature type="compositionally biased region" description="Gly residues" evidence="1">
    <location>
        <begin position="497"/>
        <end position="523"/>
    </location>
</feature>
<dbReference type="InterPro" id="IPR057746">
    <property type="entry name" value="CpnT-like_N"/>
</dbReference>
<feature type="region of interest" description="Disordered" evidence="1">
    <location>
        <begin position="548"/>
        <end position="627"/>
    </location>
</feature>
<feature type="domain" description="Outer membrane channel protein CpnT-like N-terminal" evidence="2">
    <location>
        <begin position="8"/>
        <end position="114"/>
    </location>
</feature>
<organism evidence="3 4">
    <name type="scientific">Kitasatospora cinereorecta</name>
    <dbReference type="NCBI Taxonomy" id="285560"/>
    <lineage>
        <taxon>Bacteria</taxon>
        <taxon>Bacillati</taxon>
        <taxon>Actinomycetota</taxon>
        <taxon>Actinomycetes</taxon>
        <taxon>Kitasatosporales</taxon>
        <taxon>Streptomycetaceae</taxon>
        <taxon>Kitasatospora</taxon>
    </lineage>
</organism>
<dbReference type="Pfam" id="PF25547">
    <property type="entry name" value="WXG100_2"/>
    <property type="match status" value="1"/>
</dbReference>
<evidence type="ECO:0000313" key="4">
    <source>
        <dbReference type="Proteomes" id="UP001596066"/>
    </source>
</evidence>
<name>A0ABW0VPS5_9ACTN</name>
<evidence type="ECO:0000313" key="3">
    <source>
        <dbReference type="EMBL" id="MFC5646934.1"/>
    </source>
</evidence>
<feature type="compositionally biased region" description="Gly residues" evidence="1">
    <location>
        <begin position="592"/>
        <end position="616"/>
    </location>
</feature>
<reference evidence="4" key="1">
    <citation type="journal article" date="2019" name="Int. J. Syst. Evol. Microbiol.">
        <title>The Global Catalogue of Microorganisms (GCM) 10K type strain sequencing project: providing services to taxonomists for standard genome sequencing and annotation.</title>
        <authorList>
            <consortium name="The Broad Institute Genomics Platform"/>
            <consortium name="The Broad Institute Genome Sequencing Center for Infectious Disease"/>
            <person name="Wu L."/>
            <person name="Ma J."/>
        </authorList>
    </citation>
    <scope>NUCLEOTIDE SEQUENCE [LARGE SCALE GENOMIC DNA]</scope>
    <source>
        <strain evidence="4">CGMCC 4.1622</strain>
    </source>
</reference>
<feature type="region of interest" description="Disordered" evidence="1">
    <location>
        <begin position="433"/>
        <end position="523"/>
    </location>
</feature>
<evidence type="ECO:0000259" key="2">
    <source>
        <dbReference type="Pfam" id="PF25547"/>
    </source>
</evidence>
<dbReference type="Proteomes" id="UP001596066">
    <property type="component" value="Unassembled WGS sequence"/>
</dbReference>
<comment type="caution">
    <text evidence="3">The sequence shown here is derived from an EMBL/GenBank/DDBJ whole genome shotgun (WGS) entry which is preliminary data.</text>
</comment>
<gene>
    <name evidence="3" type="ORF">ACFPZF_37035</name>
</gene>
<accession>A0ABW0VPS5</accession>
<sequence>MSRKLPEELAAALARTGHHWPEADEDGLRRAAGLWREFGTEAERLAKRGGDSVQRVTGENSGQAVDAFADYWRNFAGGGRGHLDDAHGAAEALAGAFDKAAGAVDHCKAGMVAVLTELAEEIKKADAAEAKAKEQMSHAGDGLGGLVGAAVGAVKDVAAEVGEAIAVETAKHKIAGLLDELAREMKDAVQAAAKEPAVTGLERIAQADGRGLHGEGREASVAGRAGQVTTMAGAAAGAAVARSVEVAGVGEVHAALAKDGSVRTDRHGNPVLVGADGREIRGVEGVQVAAGQDGQPVVVDAEGKPVSGVALGENGKPVLGSDGKPLLIGTDGTLLGTGLALALGADGHPRTGADGHPMLVGLDGQPVSALAADKHGHLLAGADGQPVTVGQDGLATGPDGRTVAFDRHGHAVPVGGPGGTGVQVGLGDNTIGVNSGIVPGSDGDGYGHGHGHGKPGPGGDPYGTAQGPNGQDGGLSVRAAGMSASADLPPLTPSGDQDGGAGNGPVAAGGHGHGWGRGDGGYGGGNSGGNGGYGGYQDGGRHQSAPVVMSADLGGSDDYVPPPVHHGPAAVHTDSVAVAPAPSVSTSDGDIWSGGGSGGGGGGHRPVDLPGGGGSSSGASGAGSFQLGPVGGGGASGGMSGAGPLGGGL</sequence>